<proteinExistence type="predicted"/>
<dbReference type="AlphaFoldDB" id="A0AA38MC14"/>
<protein>
    <submittedName>
        <fullName evidence="1">Uncharacterized protein</fullName>
    </submittedName>
</protein>
<dbReference type="EMBL" id="JALNTZ010000005">
    <property type="protein sequence ID" value="KAJ3650858.1"/>
    <property type="molecule type" value="Genomic_DNA"/>
</dbReference>
<dbReference type="Proteomes" id="UP001168821">
    <property type="component" value="Unassembled WGS sequence"/>
</dbReference>
<organism evidence="1 2">
    <name type="scientific">Zophobas morio</name>
    <dbReference type="NCBI Taxonomy" id="2755281"/>
    <lineage>
        <taxon>Eukaryota</taxon>
        <taxon>Metazoa</taxon>
        <taxon>Ecdysozoa</taxon>
        <taxon>Arthropoda</taxon>
        <taxon>Hexapoda</taxon>
        <taxon>Insecta</taxon>
        <taxon>Pterygota</taxon>
        <taxon>Neoptera</taxon>
        <taxon>Endopterygota</taxon>
        <taxon>Coleoptera</taxon>
        <taxon>Polyphaga</taxon>
        <taxon>Cucujiformia</taxon>
        <taxon>Tenebrionidae</taxon>
        <taxon>Zophobas</taxon>
    </lineage>
</organism>
<gene>
    <name evidence="1" type="ORF">Zmor_016936</name>
</gene>
<accession>A0AA38MC14</accession>
<evidence type="ECO:0000313" key="1">
    <source>
        <dbReference type="EMBL" id="KAJ3650858.1"/>
    </source>
</evidence>
<name>A0AA38MC14_9CUCU</name>
<reference evidence="1" key="1">
    <citation type="journal article" date="2023" name="G3 (Bethesda)">
        <title>Whole genome assemblies of Zophobas morio and Tenebrio molitor.</title>
        <authorList>
            <person name="Kaur S."/>
            <person name="Stinson S.A."/>
            <person name="diCenzo G.C."/>
        </authorList>
    </citation>
    <scope>NUCLEOTIDE SEQUENCE</scope>
    <source>
        <strain evidence="1">QUZm001</strain>
    </source>
</reference>
<keyword evidence="2" id="KW-1185">Reference proteome</keyword>
<comment type="caution">
    <text evidence="1">The sequence shown here is derived from an EMBL/GenBank/DDBJ whole genome shotgun (WGS) entry which is preliminary data.</text>
</comment>
<sequence length="112" mass="13141">MNRTNLRFCRTNTSIFVSYLLSFEPSRRRSSRLVGEYKRKLVVWGRHRRGAATTRFLLLRKHRISKLLLFTWSQEPGLGGTTHRPGLHANRGGLIEEIRQGNEDQERIAPRR</sequence>
<evidence type="ECO:0000313" key="2">
    <source>
        <dbReference type="Proteomes" id="UP001168821"/>
    </source>
</evidence>